<protein>
    <submittedName>
        <fullName evidence="2">Uncharacterized protein</fullName>
    </submittedName>
</protein>
<comment type="caution">
    <text evidence="2">The sequence shown here is derived from an EMBL/GenBank/DDBJ whole genome shotgun (WGS) entry which is preliminary data.</text>
</comment>
<proteinExistence type="predicted"/>
<dbReference type="RefSeq" id="XP_035321075.1">
    <property type="nucleotide sequence ID" value="XM_035469380.1"/>
</dbReference>
<organism evidence="2 3">
    <name type="scientific">Geosmithia morbida</name>
    <dbReference type="NCBI Taxonomy" id="1094350"/>
    <lineage>
        <taxon>Eukaryota</taxon>
        <taxon>Fungi</taxon>
        <taxon>Dikarya</taxon>
        <taxon>Ascomycota</taxon>
        <taxon>Pezizomycotina</taxon>
        <taxon>Sordariomycetes</taxon>
        <taxon>Hypocreomycetidae</taxon>
        <taxon>Hypocreales</taxon>
        <taxon>Bionectriaceae</taxon>
        <taxon>Geosmithia</taxon>
    </lineage>
</organism>
<feature type="compositionally biased region" description="Polar residues" evidence="1">
    <location>
        <begin position="66"/>
        <end position="78"/>
    </location>
</feature>
<sequence length="144" mass="15030">MSHRSAPNSPRLPGPSSSSSPSTSPVDGGLYSSYPRPPSPGRSRYAYAPGSTNPGYKPQHPPRLNLSGTRSFVTSPSSLGPRRNDPPTSATPDHTTFYSDSSGPPSPEVQSPKSVVPVPLYNNPTITAVANAAITTTARGWSTV</sequence>
<dbReference type="Proteomes" id="UP000749293">
    <property type="component" value="Unassembled WGS sequence"/>
</dbReference>
<feature type="compositionally biased region" description="Low complexity" evidence="1">
    <location>
        <begin position="7"/>
        <end position="34"/>
    </location>
</feature>
<evidence type="ECO:0000313" key="3">
    <source>
        <dbReference type="Proteomes" id="UP000749293"/>
    </source>
</evidence>
<dbReference type="GeneID" id="55973638"/>
<evidence type="ECO:0000313" key="2">
    <source>
        <dbReference type="EMBL" id="KAF4122423.1"/>
    </source>
</evidence>
<name>A0A9P4YSQ7_9HYPO</name>
<evidence type="ECO:0000256" key="1">
    <source>
        <dbReference type="SAM" id="MobiDB-lite"/>
    </source>
</evidence>
<keyword evidence="3" id="KW-1185">Reference proteome</keyword>
<feature type="region of interest" description="Disordered" evidence="1">
    <location>
        <begin position="1"/>
        <end position="116"/>
    </location>
</feature>
<feature type="compositionally biased region" description="Polar residues" evidence="1">
    <location>
        <begin position="86"/>
        <end position="113"/>
    </location>
</feature>
<dbReference type="EMBL" id="JAANYQ010000009">
    <property type="protein sequence ID" value="KAF4122423.1"/>
    <property type="molecule type" value="Genomic_DNA"/>
</dbReference>
<reference evidence="2" key="1">
    <citation type="submission" date="2020-03" db="EMBL/GenBank/DDBJ databases">
        <title>Site-based positive gene gene selection in Geosmithia morbida across the United States reveals a broad range of putative effectors and factors for local host and environmental adapation.</title>
        <authorList>
            <person name="Onufrak A."/>
            <person name="Murdoch R.W."/>
            <person name="Gazis R."/>
            <person name="Huff M."/>
            <person name="Staton M."/>
            <person name="Klingeman W."/>
            <person name="Hadziabdic D."/>
        </authorList>
    </citation>
    <scope>NUCLEOTIDE SEQUENCE</scope>
    <source>
        <strain evidence="2">1262</strain>
    </source>
</reference>
<dbReference type="AlphaFoldDB" id="A0A9P4YSQ7"/>
<accession>A0A9P4YSQ7</accession>
<gene>
    <name evidence="2" type="ORF">GMORB2_7415</name>
</gene>